<feature type="compositionally biased region" description="Basic residues" evidence="1">
    <location>
        <begin position="38"/>
        <end position="52"/>
    </location>
</feature>
<accession>A0A428NHB1</accession>
<feature type="compositionally biased region" description="Acidic residues" evidence="1">
    <location>
        <begin position="73"/>
        <end position="92"/>
    </location>
</feature>
<evidence type="ECO:0000256" key="1">
    <source>
        <dbReference type="SAM" id="MobiDB-lite"/>
    </source>
</evidence>
<organism evidence="2 3">
    <name type="scientific">Fusarium duplospermum</name>
    <dbReference type="NCBI Taxonomy" id="1325734"/>
    <lineage>
        <taxon>Eukaryota</taxon>
        <taxon>Fungi</taxon>
        <taxon>Dikarya</taxon>
        <taxon>Ascomycota</taxon>
        <taxon>Pezizomycotina</taxon>
        <taxon>Sordariomycetes</taxon>
        <taxon>Hypocreomycetidae</taxon>
        <taxon>Hypocreales</taxon>
        <taxon>Nectriaceae</taxon>
        <taxon>Fusarium</taxon>
        <taxon>Fusarium solani species complex</taxon>
    </lineage>
</organism>
<protein>
    <submittedName>
        <fullName evidence="2">Uncharacterized protein</fullName>
    </submittedName>
</protein>
<keyword evidence="3" id="KW-1185">Reference proteome</keyword>
<feature type="compositionally biased region" description="Polar residues" evidence="1">
    <location>
        <begin position="1"/>
        <end position="13"/>
    </location>
</feature>
<reference evidence="2 3" key="1">
    <citation type="submission" date="2017-06" db="EMBL/GenBank/DDBJ databases">
        <title>Comparative genomic analysis of Ambrosia Fusariam Clade fungi.</title>
        <authorList>
            <person name="Stajich J.E."/>
            <person name="Carrillo J."/>
            <person name="Kijimoto T."/>
            <person name="Eskalen A."/>
            <person name="O'Donnell K."/>
            <person name="Kasson M."/>
        </authorList>
    </citation>
    <scope>NUCLEOTIDE SEQUENCE [LARGE SCALE GENOMIC DNA]</scope>
    <source>
        <strain evidence="2 3">NRRL62584</strain>
    </source>
</reference>
<name>A0A428NHB1_9HYPO</name>
<feature type="non-terminal residue" evidence="2">
    <location>
        <position position="132"/>
    </location>
</feature>
<dbReference type="Proteomes" id="UP000288168">
    <property type="component" value="Unassembled WGS sequence"/>
</dbReference>
<dbReference type="EMBL" id="NKCI01000533">
    <property type="protein sequence ID" value="RSL40143.1"/>
    <property type="molecule type" value="Genomic_DNA"/>
</dbReference>
<gene>
    <name evidence="2" type="ORF">CEP54_016183</name>
</gene>
<comment type="caution">
    <text evidence="2">The sequence shown here is derived from an EMBL/GenBank/DDBJ whole genome shotgun (WGS) entry which is preliminary data.</text>
</comment>
<sequence>MYGSSQPKSQISEMNLLARTKGKKNGPGSPERRLGGLRGRRSRICKRRRPKAPRYQAAGSRRHVTSSCGASDTAEEASSEAETDIPDSESDTPTDVIPCTQDAPSLVSVDCEKHHEEESNLGRLVDVYSTVE</sequence>
<feature type="region of interest" description="Disordered" evidence="1">
    <location>
        <begin position="113"/>
        <end position="132"/>
    </location>
</feature>
<feature type="region of interest" description="Disordered" evidence="1">
    <location>
        <begin position="1"/>
        <end position="101"/>
    </location>
</feature>
<evidence type="ECO:0000313" key="2">
    <source>
        <dbReference type="EMBL" id="RSL40143.1"/>
    </source>
</evidence>
<evidence type="ECO:0000313" key="3">
    <source>
        <dbReference type="Proteomes" id="UP000288168"/>
    </source>
</evidence>
<dbReference type="AlphaFoldDB" id="A0A428NHB1"/>
<proteinExistence type="predicted"/>